<evidence type="ECO:0000313" key="5">
    <source>
        <dbReference type="EMBL" id="MEQ2468476.1"/>
    </source>
</evidence>
<gene>
    <name evidence="5" type="ORF">WMO63_22755</name>
</gene>
<organism evidence="5 6">
    <name type="scientific">Niallia hominis</name>
    <dbReference type="NCBI Taxonomy" id="3133173"/>
    <lineage>
        <taxon>Bacteria</taxon>
        <taxon>Bacillati</taxon>
        <taxon>Bacillota</taxon>
        <taxon>Bacilli</taxon>
        <taxon>Bacillales</taxon>
        <taxon>Bacillaceae</taxon>
        <taxon>Niallia</taxon>
    </lineage>
</organism>
<keyword evidence="6" id="KW-1185">Reference proteome</keyword>
<evidence type="ECO:0000259" key="4">
    <source>
        <dbReference type="PROSITE" id="PS51462"/>
    </source>
</evidence>
<dbReference type="GO" id="GO:0016787">
    <property type="term" value="F:hydrolase activity"/>
    <property type="evidence" value="ECO:0007669"/>
    <property type="project" value="UniProtKB-KW"/>
</dbReference>
<dbReference type="CDD" id="cd04677">
    <property type="entry name" value="NUDIX_Hydrolase"/>
    <property type="match status" value="1"/>
</dbReference>
<evidence type="ECO:0000256" key="3">
    <source>
        <dbReference type="RuleBase" id="RU003476"/>
    </source>
</evidence>
<dbReference type="InterPro" id="IPR000086">
    <property type="entry name" value="NUDIX_hydrolase_dom"/>
</dbReference>
<dbReference type="InterPro" id="IPR020084">
    <property type="entry name" value="NUDIX_hydrolase_CS"/>
</dbReference>
<sequence length="154" mass="17576">MGYVEDVRKLVGKMPIILVGAVVILLDKENNILLQERKHPKNVWGLPGGLMELGESTEDTAKREIFEETGLQVKNLQLLSVYSGKDYFAIAANGDPFYTVTTAYYTSKYEGILENDQEEAFSLRFFPLHKLPQNMVGSHRKMIEDFKKMEETLN</sequence>
<comment type="cofactor">
    <cofactor evidence="1">
        <name>Mg(2+)</name>
        <dbReference type="ChEBI" id="CHEBI:18420"/>
    </cofactor>
</comment>
<dbReference type="Pfam" id="PF00293">
    <property type="entry name" value="NUDIX"/>
    <property type="match status" value="1"/>
</dbReference>
<keyword evidence="2 3" id="KW-0378">Hydrolase</keyword>
<dbReference type="RefSeq" id="WP_031540498.1">
    <property type="nucleotide sequence ID" value="NZ_JBBMFN010000108.1"/>
</dbReference>
<comment type="similarity">
    <text evidence="3">Belongs to the Nudix hydrolase family.</text>
</comment>
<dbReference type="InterPro" id="IPR015797">
    <property type="entry name" value="NUDIX_hydrolase-like_dom_sf"/>
</dbReference>
<dbReference type="EMBL" id="JBBMFN010000108">
    <property type="protein sequence ID" value="MEQ2468476.1"/>
    <property type="molecule type" value="Genomic_DNA"/>
</dbReference>
<evidence type="ECO:0000256" key="1">
    <source>
        <dbReference type="ARBA" id="ARBA00001946"/>
    </source>
</evidence>
<dbReference type="Gene3D" id="3.90.79.10">
    <property type="entry name" value="Nucleoside Triphosphate Pyrophosphohydrolase"/>
    <property type="match status" value="1"/>
</dbReference>
<dbReference type="SUPFAM" id="SSF55811">
    <property type="entry name" value="Nudix"/>
    <property type="match status" value="1"/>
</dbReference>
<proteinExistence type="inferred from homology"/>
<reference evidence="5 6" key="1">
    <citation type="submission" date="2024-03" db="EMBL/GenBank/DDBJ databases">
        <title>Human intestinal bacterial collection.</title>
        <authorList>
            <person name="Pauvert C."/>
            <person name="Hitch T.C.A."/>
            <person name="Clavel T."/>
        </authorList>
    </citation>
    <scope>NUCLEOTIDE SEQUENCE [LARGE SCALE GENOMIC DNA]</scope>
    <source>
        <strain evidence="5 6">CLA-SR-H024</strain>
    </source>
</reference>
<dbReference type="PANTHER" id="PTHR43046">
    <property type="entry name" value="GDP-MANNOSE MANNOSYL HYDROLASE"/>
    <property type="match status" value="1"/>
</dbReference>
<name>A0ABV1F559_9BACI</name>
<feature type="domain" description="Nudix hydrolase" evidence="4">
    <location>
        <begin position="15"/>
        <end position="148"/>
    </location>
</feature>
<dbReference type="PROSITE" id="PS00893">
    <property type="entry name" value="NUDIX_BOX"/>
    <property type="match status" value="1"/>
</dbReference>
<comment type="caution">
    <text evidence="5">The sequence shown here is derived from an EMBL/GenBank/DDBJ whole genome shotgun (WGS) entry which is preliminary data.</text>
</comment>
<evidence type="ECO:0000313" key="6">
    <source>
        <dbReference type="Proteomes" id="UP001465426"/>
    </source>
</evidence>
<dbReference type="PROSITE" id="PS51462">
    <property type="entry name" value="NUDIX"/>
    <property type="match status" value="1"/>
</dbReference>
<protein>
    <submittedName>
        <fullName evidence="5">NUDIX hydrolase</fullName>
    </submittedName>
</protein>
<evidence type="ECO:0000256" key="2">
    <source>
        <dbReference type="ARBA" id="ARBA00022801"/>
    </source>
</evidence>
<dbReference type="InterPro" id="IPR020476">
    <property type="entry name" value="Nudix_hydrolase"/>
</dbReference>
<dbReference type="PRINTS" id="PR00502">
    <property type="entry name" value="NUDIXFAMILY"/>
</dbReference>
<dbReference type="Proteomes" id="UP001465426">
    <property type="component" value="Unassembled WGS sequence"/>
</dbReference>
<accession>A0ABV1F559</accession>
<dbReference type="PANTHER" id="PTHR43046:SF2">
    <property type="entry name" value="8-OXO-DGTP DIPHOSPHATASE-RELATED"/>
    <property type="match status" value="1"/>
</dbReference>